<dbReference type="InterPro" id="IPR014710">
    <property type="entry name" value="RmlC-like_jellyroll"/>
</dbReference>
<dbReference type="Proteomes" id="UP000244925">
    <property type="component" value="Unassembled WGS sequence"/>
</dbReference>
<dbReference type="Pfam" id="PF07883">
    <property type="entry name" value="Cupin_2"/>
    <property type="match status" value="1"/>
</dbReference>
<dbReference type="CDD" id="cd02230">
    <property type="entry name" value="cupin_HP0902-like"/>
    <property type="match status" value="1"/>
</dbReference>
<dbReference type="SUPFAM" id="SSF51182">
    <property type="entry name" value="RmlC-like cupins"/>
    <property type="match status" value="1"/>
</dbReference>
<evidence type="ECO:0000313" key="2">
    <source>
        <dbReference type="EMBL" id="PWB05740.1"/>
    </source>
</evidence>
<dbReference type="RefSeq" id="WP_107037051.1">
    <property type="nucleotide sequence ID" value="NZ_CAOOML010000014.1"/>
</dbReference>
<dbReference type="InterPro" id="IPR011051">
    <property type="entry name" value="RmlC_Cupin_sf"/>
</dbReference>
<dbReference type="InterPro" id="IPR013096">
    <property type="entry name" value="Cupin_2"/>
</dbReference>
<gene>
    <name evidence="2" type="ORF">C5O25_12540</name>
</gene>
<reference evidence="3" key="1">
    <citation type="submission" date="2018-02" db="EMBL/GenBank/DDBJ databases">
        <authorList>
            <person name="Clavel T."/>
            <person name="Strowig T."/>
        </authorList>
    </citation>
    <scope>NUCLEOTIDE SEQUENCE [LARGE SCALE GENOMIC DNA]</scope>
    <source>
        <strain evidence="3">DSM 100764</strain>
    </source>
</reference>
<dbReference type="Gene3D" id="2.60.120.10">
    <property type="entry name" value="Jelly Rolls"/>
    <property type="match status" value="1"/>
</dbReference>
<feature type="domain" description="Cupin type-2" evidence="1">
    <location>
        <begin position="32"/>
        <end position="91"/>
    </location>
</feature>
<proteinExistence type="predicted"/>
<dbReference type="PANTHER" id="PTHR37694:SF1">
    <property type="entry name" value="SLR8022 PROTEIN"/>
    <property type="match status" value="1"/>
</dbReference>
<sequence>MKIKDELEYAPGQIANKVIARNASGMVVMMAFDKDAALATHTAPAVAVVQILEGVCAFTINGEERMLQAGDYIVMQPGTPHSLRAPERFKMLLTKLNA</sequence>
<evidence type="ECO:0000259" key="1">
    <source>
        <dbReference type="Pfam" id="PF07883"/>
    </source>
</evidence>
<comment type="caution">
    <text evidence="2">The sequence shown here is derived from an EMBL/GenBank/DDBJ whole genome shotgun (WGS) entry which is preliminary data.</text>
</comment>
<dbReference type="PANTHER" id="PTHR37694">
    <property type="entry name" value="SLR8022 PROTEIN"/>
    <property type="match status" value="1"/>
</dbReference>
<dbReference type="GeneID" id="93423802"/>
<name>A0A2V1IQA7_9BACT</name>
<evidence type="ECO:0000313" key="3">
    <source>
        <dbReference type="Proteomes" id="UP000244925"/>
    </source>
</evidence>
<dbReference type="AlphaFoldDB" id="A0A2V1IQA7"/>
<dbReference type="EMBL" id="PUBV01000062">
    <property type="protein sequence ID" value="PWB05740.1"/>
    <property type="molecule type" value="Genomic_DNA"/>
</dbReference>
<keyword evidence="3" id="KW-1185">Reference proteome</keyword>
<organism evidence="2 3">
    <name type="scientific">Paramuribaculum intestinale</name>
    <dbReference type="NCBI Taxonomy" id="2094151"/>
    <lineage>
        <taxon>Bacteria</taxon>
        <taxon>Pseudomonadati</taxon>
        <taxon>Bacteroidota</taxon>
        <taxon>Bacteroidia</taxon>
        <taxon>Bacteroidales</taxon>
        <taxon>Muribaculaceae</taxon>
        <taxon>Paramuribaculum</taxon>
    </lineage>
</organism>
<protein>
    <submittedName>
        <fullName evidence="2">Cupin domain-containing protein</fullName>
    </submittedName>
</protein>
<accession>A0A2V1IQA7</accession>